<accession>G2H0F5</accession>
<dbReference type="Pfam" id="PF21882">
    <property type="entry name" value="Gp53-like_C"/>
    <property type="match status" value="1"/>
</dbReference>
<dbReference type="PATRIC" id="fig|1005043.3.peg.1414"/>
<dbReference type="AlphaFoldDB" id="G2H0F5"/>
<evidence type="ECO:0000259" key="1">
    <source>
        <dbReference type="Pfam" id="PF12571"/>
    </source>
</evidence>
<comment type="caution">
    <text evidence="3">The sequence shown here is derived from an EMBL/GenBank/DDBJ whole genome shotgun (WGS) entry which is preliminary data.</text>
</comment>
<organism evidence="3 4">
    <name type="scientific">Candidatus Regiella insecticola 5.15</name>
    <dbReference type="NCBI Taxonomy" id="1005043"/>
    <lineage>
        <taxon>Bacteria</taxon>
        <taxon>Pseudomonadati</taxon>
        <taxon>Pseudomonadota</taxon>
        <taxon>Gammaproteobacteria</taxon>
        <taxon>Enterobacterales</taxon>
        <taxon>Enterobacteriaceae</taxon>
        <taxon>aphid secondary symbionts</taxon>
        <taxon>Candidatus Regiella</taxon>
    </lineage>
</organism>
<dbReference type="RefSeq" id="WP_006707188.1">
    <property type="nucleotide sequence ID" value="NZ_AGCA01000361.1"/>
</dbReference>
<gene>
    <name evidence="3" type="ORF">Rin_00015330</name>
</gene>
<dbReference type="EMBL" id="AGCA01000361">
    <property type="protein sequence ID" value="EGY28542.1"/>
    <property type="molecule type" value="Genomic_DNA"/>
</dbReference>
<evidence type="ECO:0000313" key="3">
    <source>
        <dbReference type="EMBL" id="EGY28542.1"/>
    </source>
</evidence>
<dbReference type="Pfam" id="PF12571">
    <property type="entry name" value="Phage_tail_fib"/>
    <property type="match status" value="1"/>
</dbReference>
<feature type="non-terminal residue" evidence="3">
    <location>
        <position position="1"/>
    </location>
</feature>
<reference evidence="3 4" key="1">
    <citation type="journal article" date="2012" name="Genome Res.">
        <title>Genomic basis of endosymbiont-conferred protection against an insect parasitoid.</title>
        <authorList>
            <person name="Hansen A.K."/>
            <person name="Vorburger C."/>
            <person name="Moran N.A."/>
        </authorList>
    </citation>
    <scope>NUCLEOTIDE SEQUENCE [LARGE SCALE GENOMIC DNA]</scope>
    <source>
        <strain evidence="4">R5.15</strain>
    </source>
</reference>
<name>G2H0F5_9ENTR</name>
<dbReference type="Proteomes" id="UP000004116">
    <property type="component" value="Unassembled WGS sequence"/>
</dbReference>
<dbReference type="CDD" id="cd19958">
    <property type="entry name" value="pyocin_knob"/>
    <property type="match status" value="2"/>
</dbReference>
<keyword evidence="4" id="KW-1185">Reference proteome</keyword>
<dbReference type="Gene3D" id="2.60.40.3940">
    <property type="match status" value="1"/>
</dbReference>
<dbReference type="InterPro" id="IPR022225">
    <property type="entry name" value="Phage_tail_fibre_N"/>
</dbReference>
<evidence type="ECO:0000313" key="4">
    <source>
        <dbReference type="Proteomes" id="UP000004116"/>
    </source>
</evidence>
<feature type="domain" description="Phage tail fibre protein N-terminal" evidence="1">
    <location>
        <begin position="6"/>
        <end position="96"/>
    </location>
</feature>
<sequence length="604" mass="66291">CAIPATKQATQVRNEVYRAPVDRVALDTAKKSVVCELIVPENQRNQTIREIGLLEHETLMAIGYASSHYTPMQQKDGAWTYIVHIPLENIPASAIETVDNLISLEVSDKHYLNAADNLKDLTNNTTAQNNLGLGSAAVKNAGTSNTDLITTGDADSRYLKNSENLANNTTARTKLCLGAAALKNVGTGNTDLITTGDADSRYLNATQNLNDLTDKAAALINLGLENVLIHRKETLSDWDTALKTGIYFDWHENKNKANPSGFPPGNVPRTGTLVVLNTGLFINQLYMGEAEDRDVLWYRTKFGALRWTPWQKIVTDKNYIGLFKSLIDDETKRKELGLGTAALKDAGTGNTDLITTGDADSRYLNAADNLSDLSNKTTARTNLELGTAATKEVGTGDDQLVTGKDALVRRSYKLINEVDGDLDNLITPGIYNPGIVDRIDIIKKGLPGVSSSAGFLLVLKGCEGGNYCQFFISDRASGKAVYYRNKWGTNNWQPWDKLITDGNYKHDFSANTNGYQKFPSGLIMQWGKAQQTTRGQVMVTWPMPFPSTVLSVTATPILINPKGEDCIGIDSYTKTGATFYRRAQYDNGLRVEADWPFLWQAVGH</sequence>
<dbReference type="InterPro" id="IPR054075">
    <property type="entry name" value="Gp53-like_C"/>
</dbReference>
<feature type="domain" description="Putative tail fiber protein gp53-like C-terminal" evidence="2">
    <location>
        <begin position="517"/>
        <end position="604"/>
    </location>
</feature>
<protein>
    <submittedName>
        <fullName evidence="3">Uncharacterized protein</fullName>
    </submittedName>
</protein>
<proteinExistence type="predicted"/>
<evidence type="ECO:0000259" key="2">
    <source>
        <dbReference type="Pfam" id="PF21882"/>
    </source>
</evidence>